<accession>A0ABM7WI77</accession>
<feature type="transmembrane region" description="Helical" evidence="6">
    <location>
        <begin position="107"/>
        <end position="125"/>
    </location>
</feature>
<dbReference type="PANTHER" id="PTHR38459">
    <property type="entry name" value="PROPHAGE BACTOPRENOL-LINKED GLUCOSE TRANSLOCASE HOMOLOG"/>
    <property type="match status" value="1"/>
</dbReference>
<dbReference type="EMBL" id="AP025564">
    <property type="protein sequence ID" value="BDE95976.1"/>
    <property type="molecule type" value="Genomic_DNA"/>
</dbReference>
<organism evidence="8 9">
    <name type="scientific">Raoultibacter timonensis</name>
    <dbReference type="NCBI Taxonomy" id="1907662"/>
    <lineage>
        <taxon>Bacteria</taxon>
        <taxon>Bacillati</taxon>
        <taxon>Actinomycetota</taxon>
        <taxon>Coriobacteriia</taxon>
        <taxon>Eggerthellales</taxon>
        <taxon>Eggerthellaceae</taxon>
        <taxon>Raoultibacter</taxon>
    </lineage>
</organism>
<dbReference type="InterPro" id="IPR051401">
    <property type="entry name" value="GtrA_CellWall_Glycosyl"/>
</dbReference>
<proteinExistence type="inferred from homology"/>
<keyword evidence="4 6" id="KW-1133">Transmembrane helix</keyword>
<dbReference type="InterPro" id="IPR007267">
    <property type="entry name" value="GtrA_DPMS_TM"/>
</dbReference>
<evidence type="ECO:0000256" key="2">
    <source>
        <dbReference type="ARBA" id="ARBA00009399"/>
    </source>
</evidence>
<evidence type="ECO:0000256" key="6">
    <source>
        <dbReference type="SAM" id="Phobius"/>
    </source>
</evidence>
<feature type="domain" description="GtrA/DPMS transmembrane" evidence="7">
    <location>
        <begin position="10"/>
        <end position="124"/>
    </location>
</feature>
<dbReference type="Pfam" id="PF04138">
    <property type="entry name" value="GtrA_DPMS_TM"/>
    <property type="match status" value="1"/>
</dbReference>
<dbReference type="RefSeq" id="WP_102378480.1">
    <property type="nucleotide sequence ID" value="NZ_AP025564.1"/>
</dbReference>
<evidence type="ECO:0000256" key="1">
    <source>
        <dbReference type="ARBA" id="ARBA00004141"/>
    </source>
</evidence>
<evidence type="ECO:0000313" key="8">
    <source>
        <dbReference type="EMBL" id="BDE95976.1"/>
    </source>
</evidence>
<feature type="transmembrane region" description="Helical" evidence="6">
    <location>
        <begin position="73"/>
        <end position="95"/>
    </location>
</feature>
<evidence type="ECO:0000256" key="5">
    <source>
        <dbReference type="ARBA" id="ARBA00023136"/>
    </source>
</evidence>
<feature type="transmembrane region" description="Helical" evidence="6">
    <location>
        <begin position="12"/>
        <end position="35"/>
    </location>
</feature>
<keyword evidence="5 6" id="KW-0472">Membrane</keyword>
<evidence type="ECO:0000313" key="9">
    <source>
        <dbReference type="Proteomes" id="UP001320544"/>
    </source>
</evidence>
<name>A0ABM7WI77_9ACTN</name>
<comment type="similarity">
    <text evidence="2">Belongs to the GtrA family.</text>
</comment>
<reference evidence="8 9" key="1">
    <citation type="submission" date="2022-01" db="EMBL/GenBank/DDBJ databases">
        <title>Novel bile acid biosynthetic pathways are enriched in the microbiome of centenarians.</title>
        <authorList>
            <person name="Sato Y."/>
            <person name="Atarashi K."/>
            <person name="Plichta R.D."/>
            <person name="Arai Y."/>
            <person name="Sasajima S."/>
            <person name="Kearney M.S."/>
            <person name="Suda W."/>
            <person name="Takeshita K."/>
            <person name="Sasaki T."/>
            <person name="Okamoto S."/>
            <person name="Skelly N.A."/>
            <person name="Okamura Y."/>
            <person name="Vlamakis H."/>
            <person name="Li Y."/>
            <person name="Tanoue T."/>
            <person name="Takei H."/>
            <person name="Nittono H."/>
            <person name="Narushima S."/>
            <person name="Irie J."/>
            <person name="Itoh H."/>
            <person name="Moriya K."/>
            <person name="Sugiura Y."/>
            <person name="Suematsu M."/>
            <person name="Moritoki N."/>
            <person name="Shibata S."/>
            <person name="Littman R.D."/>
            <person name="Fischbach A.M."/>
            <person name="Uwamino Y."/>
            <person name="Inoue T."/>
            <person name="Honda A."/>
            <person name="Hattori M."/>
            <person name="Murai T."/>
            <person name="Xavier J.R."/>
            <person name="Hirose N."/>
            <person name="Honda K."/>
        </authorList>
    </citation>
    <scope>NUCLEOTIDE SEQUENCE [LARGE SCALE GENOMIC DNA]</scope>
    <source>
        <strain evidence="8 9">CE91-St30</strain>
    </source>
</reference>
<sequence length="135" mass="15244">MKRLIAQIMKFGVVGVIAFAIDYGLLIFLTEVFGIDYLVSATVSFTVSVVFNYLASMRYVFAHREGMSRRREFAIFVVLSVIGLLINNACLWLGVDMLGVDYRISKIVVTAIVMVWNFVTRKIFLDAGTQSERES</sequence>
<dbReference type="PANTHER" id="PTHR38459:SF1">
    <property type="entry name" value="PROPHAGE BACTOPRENOL-LINKED GLUCOSE TRANSLOCASE HOMOLOG"/>
    <property type="match status" value="1"/>
</dbReference>
<evidence type="ECO:0000256" key="3">
    <source>
        <dbReference type="ARBA" id="ARBA00022692"/>
    </source>
</evidence>
<dbReference type="Proteomes" id="UP001320544">
    <property type="component" value="Chromosome"/>
</dbReference>
<evidence type="ECO:0000259" key="7">
    <source>
        <dbReference type="Pfam" id="PF04138"/>
    </source>
</evidence>
<comment type="subcellular location">
    <subcellularLocation>
        <location evidence="1">Membrane</location>
        <topology evidence="1">Multi-pass membrane protein</topology>
    </subcellularLocation>
</comment>
<keyword evidence="3 6" id="KW-0812">Transmembrane</keyword>
<gene>
    <name evidence="8" type="ORF">CE91St30_13090</name>
</gene>
<protein>
    <recommendedName>
        <fullName evidence="7">GtrA/DPMS transmembrane domain-containing protein</fullName>
    </recommendedName>
</protein>
<keyword evidence="9" id="KW-1185">Reference proteome</keyword>
<evidence type="ECO:0000256" key="4">
    <source>
        <dbReference type="ARBA" id="ARBA00022989"/>
    </source>
</evidence>
<feature type="transmembrane region" description="Helical" evidence="6">
    <location>
        <begin position="41"/>
        <end position="61"/>
    </location>
</feature>